<evidence type="ECO:0000256" key="1">
    <source>
        <dbReference type="SAM" id="MobiDB-lite"/>
    </source>
</evidence>
<sequence>MAQGMAHNPSQPGAQPGMPQQMTAAHMGVSGPGGQVNPAAMMGGMAPGAGPNAHAMHHLNPQMFQQQQQFASNNPNMVALQQQRVLQQRQLMAQQMGYGNMGANGMPMNLNMNAAQFAAMRNQNMRQVGLPPHMQQAHLQQQGQHPNPQQHAQLVAQQIAMQQHQQQQAANNQMQQGGQPGHPQMTPQQMQQLQHQQQQQLANQMAAQQASSQAGQPNPQNPQPQPQPQPQSQPQPPQQPGQQPQPASQPPQRAPTPAMSQASQPQNQPPTPAQASQPQQPPGQNQHPNQPQNQPQQPNPQLLHAAAAQQQQQQLANNIQHQLQQQQQQKNAEMKGQCLIKLMLLAEHLSGFPNSTRTRDDLSYWQAFVTQFFSQRGVFRLNLFIYPNNEVNGEEQGTSKQYEIAQPALARYFHTHFTSGMRNMQLTFEKGTIDKSLPNGCHFVENPKASLIYWYDSSHVVANGLLRATFDPEQKIELLEFHTESHDEYISRKMVIERALPAHNWVKEWHKFNSPDTKLSPEISKKGKSKVMKSPQNPPPDLDLPDSAVKHKMGITEAVFQFLEIVEVMGQMNPLFQFYHTHPNLSPIGALKGYVSAIPDAPHQGVVNGQHQGNIPQGPRTPNFPQFPMGASPATTHLQLPGSPSMGSPAQGHMQAPGMALQQSQQGTNSSGPSANTSPASNKRRRPSGVKTEDDSGAPTPASMGAGPQVNGVAMAGKKPPTPRMQKRVKGNPS</sequence>
<protein>
    <submittedName>
        <fullName evidence="2">Uncharacterized protein</fullName>
    </submittedName>
</protein>
<accession>A0AAN9UQ88</accession>
<comment type="caution">
    <text evidence="2">The sequence shown here is derived from an EMBL/GenBank/DDBJ whole genome shotgun (WGS) entry which is preliminary data.</text>
</comment>
<organism evidence="2 3">
    <name type="scientific">Diatrype stigma</name>
    <dbReference type="NCBI Taxonomy" id="117547"/>
    <lineage>
        <taxon>Eukaryota</taxon>
        <taxon>Fungi</taxon>
        <taxon>Dikarya</taxon>
        <taxon>Ascomycota</taxon>
        <taxon>Pezizomycotina</taxon>
        <taxon>Sordariomycetes</taxon>
        <taxon>Xylariomycetidae</taxon>
        <taxon>Xylariales</taxon>
        <taxon>Diatrypaceae</taxon>
        <taxon>Diatrype</taxon>
    </lineage>
</organism>
<proteinExistence type="predicted"/>
<dbReference type="Pfam" id="PF01803">
    <property type="entry name" value="LIM_bind"/>
    <property type="match status" value="1"/>
</dbReference>
<evidence type="ECO:0000313" key="2">
    <source>
        <dbReference type="EMBL" id="KAK7752970.1"/>
    </source>
</evidence>
<feature type="compositionally biased region" description="Low complexity" evidence="1">
    <location>
        <begin position="9"/>
        <end position="22"/>
    </location>
</feature>
<feature type="region of interest" description="Disordered" evidence="1">
    <location>
        <begin position="1"/>
        <end position="34"/>
    </location>
</feature>
<reference evidence="2 3" key="1">
    <citation type="submission" date="2024-02" db="EMBL/GenBank/DDBJ databases">
        <title>De novo assembly and annotation of 12 fungi associated with fruit tree decline syndrome in Ontario, Canada.</title>
        <authorList>
            <person name="Sulman M."/>
            <person name="Ellouze W."/>
            <person name="Ilyukhin E."/>
        </authorList>
    </citation>
    <scope>NUCLEOTIDE SEQUENCE [LARGE SCALE GENOMIC DNA]</scope>
    <source>
        <strain evidence="2 3">M11/M66-122</strain>
    </source>
</reference>
<name>A0AAN9UQ88_9PEZI</name>
<feature type="compositionally biased region" description="Low complexity" evidence="1">
    <location>
        <begin position="134"/>
        <end position="218"/>
    </location>
</feature>
<feature type="compositionally biased region" description="Pro residues" evidence="1">
    <location>
        <begin position="219"/>
        <end position="239"/>
    </location>
</feature>
<dbReference type="Proteomes" id="UP001320420">
    <property type="component" value="Unassembled WGS sequence"/>
</dbReference>
<dbReference type="PANTHER" id="PTHR10378">
    <property type="entry name" value="LIM DOMAIN-BINDING PROTEIN"/>
    <property type="match status" value="1"/>
</dbReference>
<feature type="compositionally biased region" description="Low complexity" evidence="1">
    <location>
        <begin position="257"/>
        <end position="266"/>
    </location>
</feature>
<feature type="compositionally biased region" description="Polar residues" evidence="1">
    <location>
        <begin position="661"/>
        <end position="681"/>
    </location>
</feature>
<dbReference type="InterPro" id="IPR029005">
    <property type="entry name" value="LIM-bd/SEUSS"/>
</dbReference>
<feature type="region of interest" description="Disordered" evidence="1">
    <location>
        <begin position="514"/>
        <end position="542"/>
    </location>
</feature>
<dbReference type="AlphaFoldDB" id="A0AAN9UQ88"/>
<feature type="region of interest" description="Disordered" evidence="1">
    <location>
        <begin position="134"/>
        <end position="314"/>
    </location>
</feature>
<feature type="compositionally biased region" description="Low complexity" evidence="1">
    <location>
        <begin position="273"/>
        <end position="314"/>
    </location>
</feature>
<gene>
    <name evidence="2" type="ORF">SLS62_005129</name>
</gene>
<dbReference type="EMBL" id="JAKJXP020000033">
    <property type="protein sequence ID" value="KAK7752970.1"/>
    <property type="molecule type" value="Genomic_DNA"/>
</dbReference>
<evidence type="ECO:0000313" key="3">
    <source>
        <dbReference type="Proteomes" id="UP001320420"/>
    </source>
</evidence>
<feature type="compositionally biased region" description="Basic residues" evidence="1">
    <location>
        <begin position="725"/>
        <end position="734"/>
    </location>
</feature>
<feature type="region of interest" description="Disordered" evidence="1">
    <location>
        <begin position="602"/>
        <end position="734"/>
    </location>
</feature>
<keyword evidence="3" id="KW-1185">Reference proteome</keyword>